<evidence type="ECO:0000256" key="2">
    <source>
        <dbReference type="ARBA" id="ARBA00022692"/>
    </source>
</evidence>
<dbReference type="InterPro" id="IPR023380">
    <property type="entry name" value="DsbB-like_sf"/>
</dbReference>
<accession>A0A6L8W704</accession>
<evidence type="ECO:0000313" key="6">
    <source>
        <dbReference type="EMBL" id="MZR29967.1"/>
    </source>
</evidence>
<organism evidence="6 7">
    <name type="scientific">Sneathiella litorea</name>
    <dbReference type="NCBI Taxonomy" id="2606216"/>
    <lineage>
        <taxon>Bacteria</taxon>
        <taxon>Pseudomonadati</taxon>
        <taxon>Pseudomonadota</taxon>
        <taxon>Alphaproteobacteria</taxon>
        <taxon>Sneathiellales</taxon>
        <taxon>Sneathiellaceae</taxon>
        <taxon>Sneathiella</taxon>
    </lineage>
</organism>
<comment type="caution">
    <text evidence="6">The sequence shown here is derived from an EMBL/GenBank/DDBJ whole genome shotgun (WGS) entry which is preliminary data.</text>
</comment>
<evidence type="ECO:0000256" key="5">
    <source>
        <dbReference type="SAM" id="Phobius"/>
    </source>
</evidence>
<feature type="transmembrane region" description="Helical" evidence="5">
    <location>
        <begin position="42"/>
        <end position="58"/>
    </location>
</feature>
<evidence type="ECO:0000256" key="3">
    <source>
        <dbReference type="ARBA" id="ARBA00022989"/>
    </source>
</evidence>
<evidence type="ECO:0000313" key="7">
    <source>
        <dbReference type="Proteomes" id="UP000476030"/>
    </source>
</evidence>
<proteinExistence type="predicted"/>
<sequence length="162" mass="17489">MTYLTRNALWLTLLASVGALGTVFIAQYVFDLWPCVLCLYQRWPYAAVIVISLAGLAFRKRYGAGPFLMLCAVGFAVTAAIGGYHVGVEQGWWEGTAECVGNTAQASSLQDLKAKIMSTPIVRCNDVAWSLFGISMAGYNVIAAVILSVFSLFAALSSFKNK</sequence>
<keyword evidence="3 5" id="KW-1133">Transmembrane helix</keyword>
<dbReference type="Pfam" id="PF02600">
    <property type="entry name" value="DsbB"/>
    <property type="match status" value="1"/>
</dbReference>
<name>A0A6L8W704_9PROT</name>
<evidence type="ECO:0000256" key="1">
    <source>
        <dbReference type="ARBA" id="ARBA00004141"/>
    </source>
</evidence>
<dbReference type="Gene3D" id="1.20.1550.10">
    <property type="entry name" value="DsbB-like"/>
    <property type="match status" value="1"/>
</dbReference>
<feature type="transmembrane region" description="Helical" evidence="5">
    <location>
        <begin position="127"/>
        <end position="156"/>
    </location>
</feature>
<keyword evidence="2 5" id="KW-0812">Transmembrane</keyword>
<feature type="transmembrane region" description="Helical" evidence="5">
    <location>
        <begin position="7"/>
        <end position="30"/>
    </location>
</feature>
<feature type="transmembrane region" description="Helical" evidence="5">
    <location>
        <begin position="67"/>
        <end position="86"/>
    </location>
</feature>
<protein>
    <submittedName>
        <fullName evidence="6">Disulfide bond formation protein B</fullName>
    </submittedName>
</protein>
<keyword evidence="4 5" id="KW-0472">Membrane</keyword>
<dbReference type="SUPFAM" id="SSF158442">
    <property type="entry name" value="DsbB-like"/>
    <property type="match status" value="1"/>
</dbReference>
<dbReference type="InterPro" id="IPR024199">
    <property type="entry name" value="Uncharacterised_DsbB"/>
</dbReference>
<dbReference type="Proteomes" id="UP000476030">
    <property type="component" value="Unassembled WGS sequence"/>
</dbReference>
<evidence type="ECO:0000256" key="4">
    <source>
        <dbReference type="ARBA" id="ARBA00023136"/>
    </source>
</evidence>
<dbReference type="InterPro" id="IPR003752">
    <property type="entry name" value="DiS_bond_form_DsbB/BdbC"/>
</dbReference>
<dbReference type="AlphaFoldDB" id="A0A6L8W704"/>
<keyword evidence="7" id="KW-1185">Reference proteome</keyword>
<reference evidence="6 7" key="1">
    <citation type="submission" date="2019-12" db="EMBL/GenBank/DDBJ databases">
        <title>Snethiella sp. nov. sp. isolated from sea sand.</title>
        <authorList>
            <person name="Kim J."/>
            <person name="Jeong S.E."/>
            <person name="Jung H.S."/>
            <person name="Jeon C.O."/>
        </authorList>
    </citation>
    <scope>NUCLEOTIDE SEQUENCE [LARGE SCALE GENOMIC DNA]</scope>
    <source>
        <strain evidence="6 7">DP05</strain>
    </source>
</reference>
<dbReference type="GO" id="GO:0006457">
    <property type="term" value="P:protein folding"/>
    <property type="evidence" value="ECO:0007669"/>
    <property type="project" value="InterPro"/>
</dbReference>
<dbReference type="GO" id="GO:0015035">
    <property type="term" value="F:protein-disulfide reductase activity"/>
    <property type="evidence" value="ECO:0007669"/>
    <property type="project" value="InterPro"/>
</dbReference>
<dbReference type="RefSeq" id="WP_161314509.1">
    <property type="nucleotide sequence ID" value="NZ_WTUW01000001.1"/>
</dbReference>
<dbReference type="GO" id="GO:0016020">
    <property type="term" value="C:membrane"/>
    <property type="evidence" value="ECO:0007669"/>
    <property type="project" value="UniProtKB-SubCell"/>
</dbReference>
<comment type="subcellular location">
    <subcellularLocation>
        <location evidence="1">Membrane</location>
        <topology evidence="1">Multi-pass membrane protein</topology>
    </subcellularLocation>
</comment>
<gene>
    <name evidence="6" type="ORF">GQE98_04880</name>
</gene>
<dbReference type="PIRSF" id="PIRSF033913">
    <property type="entry name" value="S-S_format_DsbB"/>
    <property type="match status" value="1"/>
</dbReference>
<dbReference type="EMBL" id="WTUW01000001">
    <property type="protein sequence ID" value="MZR29967.1"/>
    <property type="molecule type" value="Genomic_DNA"/>
</dbReference>